<keyword evidence="4" id="KW-1185">Reference proteome</keyword>
<dbReference type="InterPro" id="IPR003425">
    <property type="entry name" value="CCB3/YggT"/>
</dbReference>
<name>A0ABQ6MQ69_9STRA</name>
<keyword evidence="2" id="KW-0472">Membrane</keyword>
<reference evidence="3 4" key="1">
    <citation type="journal article" date="2023" name="Commun. Biol.">
        <title>Genome analysis of Parmales, the sister group of diatoms, reveals the evolutionary specialization of diatoms from phago-mixotrophs to photoautotrophs.</title>
        <authorList>
            <person name="Ban H."/>
            <person name="Sato S."/>
            <person name="Yoshikawa S."/>
            <person name="Yamada K."/>
            <person name="Nakamura Y."/>
            <person name="Ichinomiya M."/>
            <person name="Sato N."/>
            <person name="Blanc-Mathieu R."/>
            <person name="Endo H."/>
            <person name="Kuwata A."/>
            <person name="Ogata H."/>
        </authorList>
    </citation>
    <scope>NUCLEOTIDE SEQUENCE [LARGE SCALE GENOMIC DNA]</scope>
</reference>
<proteinExistence type="predicted"/>
<evidence type="ECO:0000256" key="2">
    <source>
        <dbReference type="SAM" id="Phobius"/>
    </source>
</evidence>
<evidence type="ECO:0000313" key="4">
    <source>
        <dbReference type="Proteomes" id="UP001165060"/>
    </source>
</evidence>
<comment type="caution">
    <text evidence="3">The sequence shown here is derived from an EMBL/GenBank/DDBJ whole genome shotgun (WGS) entry which is preliminary data.</text>
</comment>
<organism evidence="3 4">
    <name type="scientific">Tetraparma gracilis</name>
    <dbReference type="NCBI Taxonomy" id="2962635"/>
    <lineage>
        <taxon>Eukaryota</taxon>
        <taxon>Sar</taxon>
        <taxon>Stramenopiles</taxon>
        <taxon>Ochrophyta</taxon>
        <taxon>Bolidophyceae</taxon>
        <taxon>Parmales</taxon>
        <taxon>Triparmaceae</taxon>
        <taxon>Tetraparma</taxon>
    </lineage>
</organism>
<protein>
    <recommendedName>
        <fullName evidence="5">YggT family protein</fullName>
    </recommendedName>
</protein>
<dbReference type="PANTHER" id="PTHR33219">
    <property type="entry name" value="YLMG HOMOLOG PROTEIN 2, CHLOROPLASTIC"/>
    <property type="match status" value="1"/>
</dbReference>
<evidence type="ECO:0000256" key="1">
    <source>
        <dbReference type="SAM" id="MobiDB-lite"/>
    </source>
</evidence>
<keyword evidence="2" id="KW-1133">Transmembrane helix</keyword>
<accession>A0ABQ6MQ69</accession>
<dbReference type="Pfam" id="PF02325">
    <property type="entry name" value="CCB3_YggT"/>
    <property type="match status" value="1"/>
</dbReference>
<dbReference type="EMBL" id="BRYB01003113">
    <property type="protein sequence ID" value="GMI30678.1"/>
    <property type="molecule type" value="Genomic_DNA"/>
</dbReference>
<dbReference type="PANTHER" id="PTHR33219:SF14">
    <property type="entry name" value="PROTEIN COFACTOR ASSEMBLY OF COMPLEX C SUBUNIT B CCB3, CHLOROPLASTIC-RELATED"/>
    <property type="match status" value="1"/>
</dbReference>
<feature type="transmembrane region" description="Helical" evidence="2">
    <location>
        <begin position="12"/>
        <end position="34"/>
    </location>
</feature>
<evidence type="ECO:0000313" key="3">
    <source>
        <dbReference type="EMBL" id="GMI30678.1"/>
    </source>
</evidence>
<evidence type="ECO:0008006" key="5">
    <source>
        <dbReference type="Google" id="ProtNLM"/>
    </source>
</evidence>
<sequence>MSIPGDSVLEQTFVGGFGTFLTLYNYLITFRILLSWIPQAQGVAVLQPVFTVTDPFLNVFRNIVPSIGGLDLSPLLGFFLLNVLTQSTAAIGCELPEEGKGGKGGEGGGWGWRKGRLAK</sequence>
<feature type="region of interest" description="Disordered" evidence="1">
    <location>
        <begin position="95"/>
        <end position="119"/>
    </location>
</feature>
<gene>
    <name evidence="3" type="ORF">TeGR_g11974</name>
</gene>
<keyword evidence="2" id="KW-0812">Transmembrane</keyword>
<dbReference type="Proteomes" id="UP001165060">
    <property type="component" value="Unassembled WGS sequence"/>
</dbReference>